<dbReference type="OrthoDB" id="7605110at2"/>
<sequence length="273" mass="29689">MTLKSVTTAVLASAAFALAACGEVDLAAYEREEFSACYADGGAWAGEDLAARYVEGGFDDLDRHFARFLDDFEQAAGKVRSQSRADWPTLFAPLHEAAQANIVRLGRLLPRMNRPLDLAPMTGQFEERAIWWPRGDHHTEFLGVALAQEFAGHQNLADHIATFLSHFEGAEALLLDLKYAEVGDSGADLPSAQDVARTARQLREDWEGGVRPGMMRVIFDRPDMPVGESLSERLRTRVTTICDSYAECGDREYGCGGGAASDGLTGEPMDAGS</sequence>
<evidence type="ECO:0008006" key="4">
    <source>
        <dbReference type="Google" id="ProtNLM"/>
    </source>
</evidence>
<feature type="signal peptide" evidence="1">
    <location>
        <begin position="1"/>
        <end position="19"/>
    </location>
</feature>
<keyword evidence="1" id="KW-0732">Signal</keyword>
<organism evidence="2 3">
    <name type="scientific">Sphingopyxis flava</name>
    <dbReference type="NCBI Taxonomy" id="1507287"/>
    <lineage>
        <taxon>Bacteria</taxon>
        <taxon>Pseudomonadati</taxon>
        <taxon>Pseudomonadota</taxon>
        <taxon>Alphaproteobacteria</taxon>
        <taxon>Sphingomonadales</taxon>
        <taxon>Sphingomonadaceae</taxon>
        <taxon>Sphingopyxis</taxon>
    </lineage>
</organism>
<name>A0A1T5FD81_9SPHN</name>
<proteinExistence type="predicted"/>
<gene>
    <name evidence="2" type="ORF">SAMN06295937_10332</name>
</gene>
<dbReference type="AlphaFoldDB" id="A0A1T5FD81"/>
<protein>
    <recommendedName>
        <fullName evidence="4">Imelysin</fullName>
    </recommendedName>
</protein>
<dbReference type="RefSeq" id="WP_079639910.1">
    <property type="nucleotide sequence ID" value="NZ_FUYP01000033.1"/>
</dbReference>
<keyword evidence="3" id="KW-1185">Reference proteome</keyword>
<feature type="chain" id="PRO_5010525583" description="Imelysin" evidence="1">
    <location>
        <begin position="20"/>
        <end position="273"/>
    </location>
</feature>
<dbReference type="EMBL" id="FUYP01000033">
    <property type="protein sequence ID" value="SKB94129.1"/>
    <property type="molecule type" value="Genomic_DNA"/>
</dbReference>
<dbReference type="PROSITE" id="PS51257">
    <property type="entry name" value="PROKAR_LIPOPROTEIN"/>
    <property type="match status" value="1"/>
</dbReference>
<reference evidence="3" key="1">
    <citation type="submission" date="2017-02" db="EMBL/GenBank/DDBJ databases">
        <authorList>
            <person name="Varghese N."/>
            <person name="Submissions S."/>
        </authorList>
    </citation>
    <scope>NUCLEOTIDE SEQUENCE [LARGE SCALE GENOMIC DNA]</scope>
    <source>
        <strain evidence="3">R11H</strain>
    </source>
</reference>
<dbReference type="Proteomes" id="UP000190044">
    <property type="component" value="Unassembled WGS sequence"/>
</dbReference>
<evidence type="ECO:0000313" key="3">
    <source>
        <dbReference type="Proteomes" id="UP000190044"/>
    </source>
</evidence>
<evidence type="ECO:0000313" key="2">
    <source>
        <dbReference type="EMBL" id="SKB94129.1"/>
    </source>
</evidence>
<accession>A0A1T5FD81</accession>
<evidence type="ECO:0000256" key="1">
    <source>
        <dbReference type="SAM" id="SignalP"/>
    </source>
</evidence>